<dbReference type="Proteomes" id="UP001153678">
    <property type="component" value="Unassembled WGS sequence"/>
</dbReference>
<keyword evidence="2" id="KW-1185">Reference proteome</keyword>
<reference evidence="1" key="1">
    <citation type="submission" date="2022-08" db="EMBL/GenBank/DDBJ databases">
        <authorList>
            <person name="Kallberg Y."/>
            <person name="Tangrot J."/>
            <person name="Rosling A."/>
        </authorList>
    </citation>
    <scope>NUCLEOTIDE SEQUENCE</scope>
    <source>
        <strain evidence="1">Wild A</strain>
    </source>
</reference>
<proteinExistence type="predicted"/>
<evidence type="ECO:0000313" key="1">
    <source>
        <dbReference type="EMBL" id="CAI2164139.1"/>
    </source>
</evidence>
<organism evidence="1 2">
    <name type="scientific">Funneliformis geosporum</name>
    <dbReference type="NCBI Taxonomy" id="1117311"/>
    <lineage>
        <taxon>Eukaryota</taxon>
        <taxon>Fungi</taxon>
        <taxon>Fungi incertae sedis</taxon>
        <taxon>Mucoromycota</taxon>
        <taxon>Glomeromycotina</taxon>
        <taxon>Glomeromycetes</taxon>
        <taxon>Glomerales</taxon>
        <taxon>Glomeraceae</taxon>
        <taxon>Funneliformis</taxon>
    </lineage>
</organism>
<protein>
    <submittedName>
        <fullName evidence="1">5401_t:CDS:1</fullName>
    </submittedName>
</protein>
<dbReference type="EMBL" id="CAMKVN010000134">
    <property type="protein sequence ID" value="CAI2164139.1"/>
    <property type="molecule type" value="Genomic_DNA"/>
</dbReference>
<accession>A0A9W4WQC5</accession>
<gene>
    <name evidence="1" type="ORF">FWILDA_LOCUS1416</name>
</gene>
<evidence type="ECO:0000313" key="2">
    <source>
        <dbReference type="Proteomes" id="UP001153678"/>
    </source>
</evidence>
<sequence length="146" mass="16679">MDMKNRLEYFEGNNFEGNEEEIMSSLNTLLLVLILNDGKPVEVALRKGDEYTESYLEMIELIETDRKNEGINRNIIIGTPGTAIHIRPKPNFKDKEFIPASEIISKALKNTKDLQKDSIVAPLSGKFFETVSHDLLRKVEHLKCET</sequence>
<comment type="caution">
    <text evidence="1">The sequence shown here is derived from an EMBL/GenBank/DDBJ whole genome shotgun (WGS) entry which is preliminary data.</text>
</comment>
<dbReference type="AlphaFoldDB" id="A0A9W4WQC5"/>
<name>A0A9W4WQC5_9GLOM</name>